<evidence type="ECO:0000256" key="2">
    <source>
        <dbReference type="ARBA" id="ARBA00004851"/>
    </source>
</evidence>
<dbReference type="Pfam" id="PF02018">
    <property type="entry name" value="CBM_4_9"/>
    <property type="match status" value="2"/>
</dbReference>
<dbReference type="Proteomes" id="UP000249522">
    <property type="component" value="Unassembled WGS sequence"/>
</dbReference>
<dbReference type="PROSITE" id="PS00591">
    <property type="entry name" value="GH10_1"/>
    <property type="match status" value="1"/>
</dbReference>
<gene>
    <name evidence="15" type="ORF">DNH61_19030</name>
</gene>
<feature type="chain" id="PRO_5038643999" description="Beta-xylanase" evidence="13">
    <location>
        <begin position="29"/>
        <end position="1044"/>
    </location>
</feature>
<keyword evidence="5 13" id="KW-0732">Signal</keyword>
<keyword evidence="6" id="KW-0677">Repeat</keyword>
<dbReference type="RefSeq" id="WP_111148310.1">
    <property type="nucleotide sequence ID" value="NZ_QKRB01000053.1"/>
</dbReference>
<comment type="similarity">
    <text evidence="3 12">Belongs to the glycosyl hydrolase 10 (cellulase F) family.</text>
</comment>
<evidence type="ECO:0000256" key="11">
    <source>
        <dbReference type="PROSITE-ProRule" id="PRU10061"/>
    </source>
</evidence>
<keyword evidence="16" id="KW-1185">Reference proteome</keyword>
<dbReference type="Gene3D" id="2.60.40.1190">
    <property type="match status" value="2"/>
</dbReference>
<keyword evidence="4 15" id="KW-0858">Xylan degradation</keyword>
<dbReference type="UniPathway" id="UPA00114"/>
<sequence>MLRSKVLQTAAAGLLLVSLLLPMGGQLASEVKAAEGEALTYNFDDGTVQGWSPRGGVTLSATSESAVSGEYSLKTTGRTAAWNGPSLNVKSLLQPGASYEISASVKLPEKAAGAAASTVKLTMQEDPAGGTTAYPNIVSAAITDNGWVQLKGTYSYSTTMDGLTLYVESSGEQDVILLDDVVIRAAVQPPADQSGIATGFEDGTAQGWSPRMGSETLTVSDADAKSGTYSLLTTGRTETYSGPSLSLSGKMHEQSKYKLSVWVKLAPGESPADLRLSIQRGYEGTNSYDTVVGNTPVTSGEWVRLTGDYQLRNKADSLSVYVESGSGASSFYLDDFTLAYIPPVGIEQDIPSLHEALAGQFKYGIGAALEPFELEGQHGELLKKHFNTVVAGNVMKPDYLQKQEGIFTFERADAIVEFAKANGMSVRGHTLVWHSQTPDWFFKDPEGKEMVGETDPVKRQANKELLLKRMETHIKTVVEHFGTDVYAYDVVNEVISDSSGLRSSKWYQICGVDYIKEAFRYARKYAPEGTLLYINDYNTHSPRKAQDLYNLVKELLADGVPVDGVGHQTHIRIDSPSLKQITDSIEMFGKLGLDNQITELDVSVYSNDTDKYETVPEELLLQQGYRYGELMQEFIRLKPYISSVIFWGMADDNTWLKNFPIARLDLPLLFDEQLQSKPAFWAIVDPSRLPARYESHDAAFGTAKVDQKEELLWQAQKAVLLSSGTISASFKTLWDAKRLYVLADVNDSTRNPNDRVELFLDDNNGRTAVYEADDKHYTLPRSRKSVSGVFYNVKERSGGYRLEASIPITAAMENGLKGFDIRITDADTTGAQMSWSDTTGNQQLDTSRFGELKLVKAVSIHKAVKGKPVIDGAEDKGWSKASELSTDVQVQGTGGAAAKVKVMWDENYLYVLAKVNDRLLSDAGANAHEQDSVEIFLDANNGKSSEYEPDDGQFRINFQNVRSFGGNAAEEQIQSAVKLVEGGYVVEAAIKLPDSKPCRVIGFDLQVNNDEDGDGKRDTVRIWNDPTGDSYRSTAKFGAVQLTN</sequence>
<dbReference type="SUPFAM" id="SSF49344">
    <property type="entry name" value="CBD9-like"/>
    <property type="match status" value="2"/>
</dbReference>
<dbReference type="OrthoDB" id="9809277at2"/>
<dbReference type="InterPro" id="IPR017853">
    <property type="entry name" value="GH"/>
</dbReference>
<dbReference type="Gene3D" id="3.20.20.80">
    <property type="entry name" value="Glycosidases"/>
    <property type="match status" value="1"/>
</dbReference>
<dbReference type="PROSITE" id="PS51760">
    <property type="entry name" value="GH10_2"/>
    <property type="match status" value="1"/>
</dbReference>
<dbReference type="SMART" id="SM00633">
    <property type="entry name" value="Glyco_10"/>
    <property type="match status" value="1"/>
</dbReference>
<proteinExistence type="inferred from homology"/>
<evidence type="ECO:0000256" key="9">
    <source>
        <dbReference type="ARBA" id="ARBA00023295"/>
    </source>
</evidence>
<dbReference type="InterPro" id="IPR044846">
    <property type="entry name" value="GH10"/>
</dbReference>
<dbReference type="PANTHER" id="PTHR31490:SF90">
    <property type="entry name" value="ENDO-1,4-BETA-XYLANASE A"/>
    <property type="match status" value="1"/>
</dbReference>
<evidence type="ECO:0000256" key="3">
    <source>
        <dbReference type="ARBA" id="ARBA00007495"/>
    </source>
</evidence>
<dbReference type="InterPro" id="IPR001000">
    <property type="entry name" value="GH10_dom"/>
</dbReference>
<organism evidence="15 16">
    <name type="scientific">Paenibacillus sambharensis</name>
    <dbReference type="NCBI Taxonomy" id="1803190"/>
    <lineage>
        <taxon>Bacteria</taxon>
        <taxon>Bacillati</taxon>
        <taxon>Bacillota</taxon>
        <taxon>Bacilli</taxon>
        <taxon>Bacillales</taxon>
        <taxon>Paenibacillaceae</taxon>
        <taxon>Paenibacillus</taxon>
    </lineage>
</organism>
<dbReference type="Pfam" id="PF00331">
    <property type="entry name" value="Glyco_hydro_10"/>
    <property type="match status" value="1"/>
</dbReference>
<evidence type="ECO:0000259" key="14">
    <source>
        <dbReference type="PROSITE" id="PS51760"/>
    </source>
</evidence>
<accession>A0A2W1LSS1</accession>
<feature type="signal peptide" evidence="13">
    <location>
        <begin position="1"/>
        <end position="28"/>
    </location>
</feature>
<evidence type="ECO:0000256" key="7">
    <source>
        <dbReference type="ARBA" id="ARBA00022801"/>
    </source>
</evidence>
<dbReference type="PANTHER" id="PTHR31490">
    <property type="entry name" value="GLYCOSYL HYDROLASE"/>
    <property type="match status" value="1"/>
</dbReference>
<feature type="domain" description="GH10" evidence="14">
    <location>
        <begin position="347"/>
        <end position="686"/>
    </location>
</feature>
<keyword evidence="8 12" id="KW-0119">Carbohydrate metabolism</keyword>
<dbReference type="GO" id="GO:0030246">
    <property type="term" value="F:carbohydrate binding"/>
    <property type="evidence" value="ECO:0007669"/>
    <property type="project" value="InterPro"/>
</dbReference>
<comment type="caution">
    <text evidence="15">The sequence shown here is derived from an EMBL/GenBank/DDBJ whole genome shotgun (WGS) entry which is preliminary data.</text>
</comment>
<dbReference type="GO" id="GO:0045493">
    <property type="term" value="P:xylan catabolic process"/>
    <property type="evidence" value="ECO:0007669"/>
    <property type="project" value="UniProtKB-UniPathway"/>
</dbReference>
<evidence type="ECO:0000256" key="5">
    <source>
        <dbReference type="ARBA" id="ARBA00022729"/>
    </source>
</evidence>
<evidence type="ECO:0000313" key="16">
    <source>
        <dbReference type="Proteomes" id="UP000249522"/>
    </source>
</evidence>
<name>A0A2W1LSS1_9BACL</name>
<dbReference type="GO" id="GO:0031176">
    <property type="term" value="F:endo-1,4-beta-xylanase activity"/>
    <property type="evidence" value="ECO:0007669"/>
    <property type="project" value="UniProtKB-EC"/>
</dbReference>
<dbReference type="InterPro" id="IPR008979">
    <property type="entry name" value="Galactose-bd-like_sf"/>
</dbReference>
<dbReference type="CDD" id="cd00005">
    <property type="entry name" value="CBM9_like_1"/>
    <property type="match status" value="1"/>
</dbReference>
<dbReference type="EC" id="3.2.1.8" evidence="12"/>
<evidence type="ECO:0000256" key="8">
    <source>
        <dbReference type="ARBA" id="ARBA00023277"/>
    </source>
</evidence>
<evidence type="ECO:0000256" key="13">
    <source>
        <dbReference type="SAM" id="SignalP"/>
    </source>
</evidence>
<comment type="catalytic activity">
    <reaction evidence="1 12">
        <text>Endohydrolysis of (1-&gt;4)-beta-D-xylosidic linkages in xylans.</text>
        <dbReference type="EC" id="3.2.1.8"/>
    </reaction>
</comment>
<keyword evidence="9 12" id="KW-0326">Glycosidase</keyword>
<evidence type="ECO:0000313" key="15">
    <source>
        <dbReference type="EMBL" id="PZD94487.1"/>
    </source>
</evidence>
<comment type="pathway">
    <text evidence="2">Glycan degradation; xylan degradation.</text>
</comment>
<dbReference type="InterPro" id="IPR031158">
    <property type="entry name" value="GH10_AS"/>
</dbReference>
<dbReference type="InterPro" id="IPR003305">
    <property type="entry name" value="CenC_carb-bd"/>
</dbReference>
<dbReference type="EMBL" id="QKRB01000053">
    <property type="protein sequence ID" value="PZD94487.1"/>
    <property type="molecule type" value="Genomic_DNA"/>
</dbReference>
<dbReference type="SUPFAM" id="SSF51445">
    <property type="entry name" value="(Trans)glycosidases"/>
    <property type="match status" value="1"/>
</dbReference>
<keyword evidence="7 12" id="KW-0378">Hydrolase</keyword>
<dbReference type="InterPro" id="IPR010502">
    <property type="entry name" value="Carb-bd_dom_fam9"/>
</dbReference>
<dbReference type="PRINTS" id="PR00134">
    <property type="entry name" value="GLHYDRLASE10"/>
</dbReference>
<dbReference type="Gene3D" id="2.60.120.260">
    <property type="entry name" value="Galactose-binding domain-like"/>
    <property type="match status" value="2"/>
</dbReference>
<dbReference type="SUPFAM" id="SSF49785">
    <property type="entry name" value="Galactose-binding domain-like"/>
    <property type="match status" value="2"/>
</dbReference>
<evidence type="ECO:0000256" key="10">
    <source>
        <dbReference type="ARBA" id="ARBA00023326"/>
    </source>
</evidence>
<reference evidence="15 16" key="1">
    <citation type="submission" date="2018-06" db="EMBL/GenBank/DDBJ databases">
        <title>Paenibacillus imtechensis sp. nov.</title>
        <authorList>
            <person name="Pinnaka A.K."/>
            <person name="Singh H."/>
            <person name="Kaur M."/>
        </authorList>
    </citation>
    <scope>NUCLEOTIDE SEQUENCE [LARGE SCALE GENOMIC DNA]</scope>
    <source>
        <strain evidence="15 16">SMB1</strain>
    </source>
</reference>
<feature type="active site" description="Nucleophile" evidence="11">
    <location>
        <position position="599"/>
    </location>
</feature>
<evidence type="ECO:0000256" key="6">
    <source>
        <dbReference type="ARBA" id="ARBA00022737"/>
    </source>
</evidence>
<dbReference type="AlphaFoldDB" id="A0A2W1LSS1"/>
<protein>
    <recommendedName>
        <fullName evidence="12">Beta-xylanase</fullName>
        <ecNumber evidence="12">3.2.1.8</ecNumber>
    </recommendedName>
</protein>
<evidence type="ECO:0000256" key="4">
    <source>
        <dbReference type="ARBA" id="ARBA00022651"/>
    </source>
</evidence>
<keyword evidence="10 12" id="KW-0624">Polysaccharide degradation</keyword>
<evidence type="ECO:0000256" key="1">
    <source>
        <dbReference type="ARBA" id="ARBA00000681"/>
    </source>
</evidence>
<dbReference type="Pfam" id="PF06452">
    <property type="entry name" value="CBM9_1"/>
    <property type="match status" value="2"/>
</dbReference>
<evidence type="ECO:0000256" key="12">
    <source>
        <dbReference type="RuleBase" id="RU361174"/>
    </source>
</evidence>